<dbReference type="AlphaFoldDB" id="A0AAD5YH08"/>
<dbReference type="PANTHER" id="PTHR16036:SF2">
    <property type="entry name" value="TRNA ENDONUCLEASE ANKZF1"/>
    <property type="match status" value="1"/>
</dbReference>
<dbReference type="Pfam" id="PF18826">
    <property type="entry name" value="bVLRF1"/>
    <property type="match status" value="1"/>
</dbReference>
<keyword evidence="4 10" id="KW-0540">Nuclease</keyword>
<dbReference type="PANTHER" id="PTHR16036">
    <property type="entry name" value="ANKYRIN REPEAT AND ZINC FINGER DOMAIN-CONTAINING PROTEIN 1"/>
    <property type="match status" value="1"/>
</dbReference>
<organism evidence="13 14">
    <name type="scientific">Meripilus lineatus</name>
    <dbReference type="NCBI Taxonomy" id="2056292"/>
    <lineage>
        <taxon>Eukaryota</taxon>
        <taxon>Fungi</taxon>
        <taxon>Dikarya</taxon>
        <taxon>Basidiomycota</taxon>
        <taxon>Agaricomycotina</taxon>
        <taxon>Agaricomycetes</taxon>
        <taxon>Polyporales</taxon>
        <taxon>Meripilaceae</taxon>
        <taxon>Meripilus</taxon>
    </lineage>
</organism>
<evidence type="ECO:0000256" key="4">
    <source>
        <dbReference type="ARBA" id="ARBA00022722"/>
    </source>
</evidence>
<feature type="compositionally biased region" description="Basic and acidic residues" evidence="11">
    <location>
        <begin position="569"/>
        <end position="584"/>
    </location>
</feature>
<evidence type="ECO:0000256" key="8">
    <source>
        <dbReference type="ARBA" id="ARBA00023043"/>
    </source>
</evidence>
<dbReference type="GO" id="GO:0036503">
    <property type="term" value="P:ERAD pathway"/>
    <property type="evidence" value="ECO:0007669"/>
    <property type="project" value="TreeGrafter"/>
</dbReference>
<reference evidence="13" key="1">
    <citation type="submission" date="2022-07" db="EMBL/GenBank/DDBJ databases">
        <title>Genome Sequence of Physisporinus lineatus.</title>
        <authorList>
            <person name="Buettner E."/>
        </authorList>
    </citation>
    <scope>NUCLEOTIDE SEQUENCE</scope>
    <source>
        <strain evidence="13">VT162</strain>
    </source>
</reference>
<sequence length="651" mass="72496">MASSLFYHVFSLPSEILDTLVPRSITAQLPQETQQIPPPDQARPATSARTCNICLGIVFSDVDQQRSHFRSDWHRYNLKMRTAGNDAISETQFGKLVDDLEESISGSASSDSDEGDAVATLVDKTRKLRRSPSPDASTPSIPQTPVTWFHSPPATQIGIYRSIFSASTPASEYLTELKELQVSPPAGRTWAVFMTAGGHFAGAIVRVSHPDSKKVEVTKKGKVKKPIPDIELLKHKTFHRYTTRRKQGGSQSLNDNTKSKAVSAGAMLRRYGEQALRDNIRNLLSDWGEDIEGCDRIWIRASVSNRKIFIDYDDAVIQKGDERLRTFPFPTRRPTQSELLRCVNELTRVKLSHLTEDALRAQDEAFLASIPKPKPKPQVSQQPQVAHIKPQDTTPKLTPEEEQLKDKWSRLIDIVSKGRLDALKVFWIREGANLGGIDTIIPSFVGAKGGTLLQVAAHAGQEDATRWILEDAHADPTIDVPTDRVSEEDSEKGEDSDTPAQLPAGSRRTAYDIAKTRAVRNVFRRCAASHPDWWDWLGSESGARVQSVLTKEMEEGRDEKKKVRRKGLKDRIKEREEREKERDPQPANSVPEPPRRVRVNAEASAGPRRLGGSSGSTEGVAGLTPEMRAKIERERRARAVEARLKSLGGQS</sequence>
<evidence type="ECO:0000256" key="10">
    <source>
        <dbReference type="PROSITE-ProRule" id="PRU01389"/>
    </source>
</evidence>
<evidence type="ECO:0000256" key="9">
    <source>
        <dbReference type="ARBA" id="ARBA00023054"/>
    </source>
</evidence>
<name>A0AAD5YH08_9APHY</name>
<keyword evidence="6 10" id="KW-0255">Endonuclease</keyword>
<evidence type="ECO:0000256" key="3">
    <source>
        <dbReference type="ARBA" id="ARBA00022490"/>
    </source>
</evidence>
<evidence type="ECO:0000256" key="7">
    <source>
        <dbReference type="ARBA" id="ARBA00022801"/>
    </source>
</evidence>
<dbReference type="PROSITE" id="PS52044">
    <property type="entry name" value="VLRF1"/>
    <property type="match status" value="1"/>
</dbReference>
<keyword evidence="7 10" id="KW-0378">Hydrolase</keyword>
<dbReference type="GO" id="GO:0016787">
    <property type="term" value="F:hydrolase activity"/>
    <property type="evidence" value="ECO:0007669"/>
    <property type="project" value="UniProtKB-KW"/>
</dbReference>
<keyword evidence="5" id="KW-0677">Repeat</keyword>
<keyword evidence="8" id="KW-0040">ANK repeat</keyword>
<feature type="region of interest" description="Disordered" evidence="11">
    <location>
        <begin position="472"/>
        <end position="509"/>
    </location>
</feature>
<evidence type="ECO:0000256" key="11">
    <source>
        <dbReference type="SAM" id="MobiDB-lite"/>
    </source>
</evidence>
<feature type="compositionally biased region" description="Acidic residues" evidence="11">
    <location>
        <begin position="488"/>
        <end position="497"/>
    </location>
</feature>
<comment type="similarity">
    <text evidence="2 10">Belongs to the ANKZF1/VMS1 family.</text>
</comment>
<feature type="active site" evidence="10">
    <location>
        <position position="251"/>
    </location>
</feature>
<comment type="domain">
    <text evidence="10">The VLRF1 domain mediates binding to the 60S ribosomal subunit.</text>
</comment>
<gene>
    <name evidence="13" type="ORF">NLI96_g1972</name>
</gene>
<feature type="domain" description="VLRF1" evidence="12">
    <location>
        <begin position="186"/>
        <end position="349"/>
    </location>
</feature>
<dbReference type="InterPro" id="IPR047139">
    <property type="entry name" value="ANKZ1/VMS1"/>
</dbReference>
<proteinExistence type="inferred from homology"/>
<dbReference type="GO" id="GO:0005737">
    <property type="term" value="C:cytoplasm"/>
    <property type="evidence" value="ECO:0007669"/>
    <property type="project" value="UniProtKB-SubCell"/>
</dbReference>
<evidence type="ECO:0000259" key="12">
    <source>
        <dbReference type="PROSITE" id="PS52044"/>
    </source>
</evidence>
<comment type="subcellular location">
    <subcellularLocation>
        <location evidence="1">Cytoplasm</location>
    </subcellularLocation>
</comment>
<feature type="compositionally biased region" description="Polar residues" evidence="11">
    <location>
        <begin position="134"/>
        <end position="146"/>
    </location>
</feature>
<keyword evidence="3 10" id="KW-0963">Cytoplasm</keyword>
<evidence type="ECO:0000256" key="6">
    <source>
        <dbReference type="ARBA" id="ARBA00022759"/>
    </source>
</evidence>
<feature type="region of interest" description="Disordered" evidence="11">
    <location>
        <begin position="371"/>
        <end position="401"/>
    </location>
</feature>
<keyword evidence="9" id="KW-0175">Coiled coil</keyword>
<evidence type="ECO:0000256" key="2">
    <source>
        <dbReference type="ARBA" id="ARBA00009262"/>
    </source>
</evidence>
<evidence type="ECO:0000256" key="1">
    <source>
        <dbReference type="ARBA" id="ARBA00004496"/>
    </source>
</evidence>
<evidence type="ECO:0000313" key="14">
    <source>
        <dbReference type="Proteomes" id="UP001212997"/>
    </source>
</evidence>
<dbReference type="GO" id="GO:0004519">
    <property type="term" value="F:endonuclease activity"/>
    <property type="evidence" value="ECO:0007669"/>
    <property type="project" value="UniProtKB-KW"/>
</dbReference>
<evidence type="ECO:0000256" key="5">
    <source>
        <dbReference type="ARBA" id="ARBA00022737"/>
    </source>
</evidence>
<accession>A0AAD5YH08</accession>
<keyword evidence="14" id="KW-1185">Reference proteome</keyword>
<feature type="compositionally biased region" description="Basic and acidic residues" evidence="11">
    <location>
        <begin position="551"/>
        <end position="561"/>
    </location>
</feature>
<evidence type="ECO:0000313" key="13">
    <source>
        <dbReference type="EMBL" id="KAJ3489665.1"/>
    </source>
</evidence>
<dbReference type="InterPro" id="IPR041175">
    <property type="entry name" value="VLRF1/Vms1"/>
</dbReference>
<feature type="region of interest" description="Disordered" evidence="11">
    <location>
        <begin position="551"/>
        <end position="635"/>
    </location>
</feature>
<feature type="region of interest" description="Disordered" evidence="11">
    <location>
        <begin position="123"/>
        <end position="148"/>
    </location>
</feature>
<comment type="caution">
    <text evidence="13">The sequence shown here is derived from an EMBL/GenBank/DDBJ whole genome shotgun (WGS) entry which is preliminary data.</text>
</comment>
<protein>
    <recommendedName>
        <fullName evidence="12">VLRF1 domain-containing protein</fullName>
    </recommendedName>
</protein>
<dbReference type="EMBL" id="JANAWD010000041">
    <property type="protein sequence ID" value="KAJ3489665.1"/>
    <property type="molecule type" value="Genomic_DNA"/>
</dbReference>
<dbReference type="Proteomes" id="UP001212997">
    <property type="component" value="Unassembled WGS sequence"/>
</dbReference>
<feature type="compositionally biased region" description="Basic and acidic residues" evidence="11">
    <location>
        <begin position="472"/>
        <end position="487"/>
    </location>
</feature>